<feature type="compositionally biased region" description="Low complexity" evidence="1">
    <location>
        <begin position="224"/>
        <end position="244"/>
    </location>
</feature>
<dbReference type="EMBL" id="OZ020096">
    <property type="protein sequence ID" value="CAK9255297.1"/>
    <property type="molecule type" value="Genomic_DNA"/>
</dbReference>
<protein>
    <recommendedName>
        <fullName evidence="2">Protein kinase domain-containing protein</fullName>
    </recommendedName>
</protein>
<feature type="compositionally biased region" description="Polar residues" evidence="1">
    <location>
        <begin position="324"/>
        <end position="338"/>
    </location>
</feature>
<evidence type="ECO:0000259" key="2">
    <source>
        <dbReference type="PROSITE" id="PS50011"/>
    </source>
</evidence>
<evidence type="ECO:0000313" key="3">
    <source>
        <dbReference type="EMBL" id="CAK9255297.1"/>
    </source>
</evidence>
<feature type="compositionally biased region" description="Gly residues" evidence="1">
    <location>
        <begin position="17"/>
        <end position="27"/>
    </location>
</feature>
<dbReference type="InterPro" id="IPR008271">
    <property type="entry name" value="Ser/Thr_kinase_AS"/>
</dbReference>
<feature type="region of interest" description="Disordered" evidence="1">
    <location>
        <begin position="201"/>
        <end position="274"/>
    </location>
</feature>
<dbReference type="PANTHER" id="PTHR47987:SF11">
    <property type="entry name" value="RECEPTOR-LIKE CYTOSOLIC SERINE_THREONINE-PROTEIN KINASE RBK1 ISOFORM X1"/>
    <property type="match status" value="1"/>
</dbReference>
<dbReference type="Gene3D" id="3.40.50.620">
    <property type="entry name" value="HUPs"/>
    <property type="match status" value="1"/>
</dbReference>
<reference evidence="3 4" key="1">
    <citation type="submission" date="2024-02" db="EMBL/GenBank/DDBJ databases">
        <authorList>
            <consortium name="ELIXIR-Norway"/>
            <consortium name="Elixir Norway"/>
        </authorList>
    </citation>
    <scope>NUCLEOTIDE SEQUENCE [LARGE SCALE GENOMIC DNA]</scope>
</reference>
<dbReference type="PANTHER" id="PTHR47987">
    <property type="entry name" value="OS08G0249100 PROTEIN"/>
    <property type="match status" value="1"/>
</dbReference>
<keyword evidence="4" id="KW-1185">Reference proteome</keyword>
<dbReference type="SUPFAM" id="SSF56112">
    <property type="entry name" value="Protein kinase-like (PK-like)"/>
    <property type="match status" value="1"/>
</dbReference>
<organism evidence="3 4">
    <name type="scientific">Sphagnum jensenii</name>
    <dbReference type="NCBI Taxonomy" id="128206"/>
    <lineage>
        <taxon>Eukaryota</taxon>
        <taxon>Viridiplantae</taxon>
        <taxon>Streptophyta</taxon>
        <taxon>Embryophyta</taxon>
        <taxon>Bryophyta</taxon>
        <taxon>Sphagnophytina</taxon>
        <taxon>Sphagnopsida</taxon>
        <taxon>Sphagnales</taxon>
        <taxon>Sphagnaceae</taxon>
        <taxon>Sphagnum</taxon>
    </lineage>
</organism>
<sequence length="812" mass="88521">MCARRTLTLMSSRKQQHGGGGEGGGGGRGRRRQRQGSKLVVGMKSTSCSREMLAWVIAKLAQPGDHILAVHVAGFAACRTQAQEGEKSTTTHIQQQLGKSLEGVLSVYEDMCNLKRVRLQLESIRGCKAKKSLVEFARKQGACKLVLGTNKHLNSDRWSTCLGMYCQKRLPSMCTVVIVEHGLIVFEKQGCLGTECPSKSSLSLHNSEEEEKSGHSSELEMIGSSPSSSLETDDSSSSPTSVLPSPAPEQEVTISGTEKFGISSSERQKQGVLRESPCSRRLDFHFADPLVGEALVSSQVPLPQGKNSFSPCMKKLPGDESSRKSSPGSETATESSELTPGWPLMHNGISFSRKPTLCPVIKQSLSVVNWAFQLPGISRFDGSLTFPRGSVEAHCNKLLAELSSKAFKTSMRSPVNVGISTRTSSQGNISTLAQELECLHLNRPCTRFSFNELKAATSNFSPSNIIGRGGASQVYKGQTKDGKLVAVKCLNQGGHQAEEEILTDIQITCSLSHVNIVKLLGYCTDAPHMILVYDYVAQGSLDDHLHGGDEVPVLPWEIRHKVAVGVAEALNYLQDGCPRPVIHRDVKASNILLTGDFKPQLSDFGLAKWGPTNATHIPCNDVVGTFGYLAPEYFMYGKVNDKTDVYSFGVVLLELITGRTPIDTSRPKGEENLVTWARPLLVDRNLEKLVDPRLGLGMYDRNEMESMVVVAALCVQQSAPRRPSMSQVLKILHGDQSEDLSFLQRQEARLSFDVDDVGCSLSDKGGEVVDMQMHMALAMLGVDDDDVTSQCSTDPAHSDAFLEEYLEDRVDN</sequence>
<dbReference type="Proteomes" id="UP001497444">
    <property type="component" value="Chromosome 1"/>
</dbReference>
<gene>
    <name evidence="3" type="ORF">CSSPJE1EN1_LOCUS775</name>
</gene>
<name>A0ABP0VPD8_9BRYO</name>
<dbReference type="Gene3D" id="1.10.510.10">
    <property type="entry name" value="Transferase(Phosphotransferase) domain 1"/>
    <property type="match status" value="1"/>
</dbReference>
<feature type="region of interest" description="Disordered" evidence="1">
    <location>
        <begin position="1"/>
        <end position="41"/>
    </location>
</feature>
<feature type="region of interest" description="Disordered" evidence="1">
    <location>
        <begin position="306"/>
        <end position="341"/>
    </location>
</feature>
<dbReference type="InterPro" id="IPR011009">
    <property type="entry name" value="Kinase-like_dom_sf"/>
</dbReference>
<feature type="domain" description="Protein kinase" evidence="2">
    <location>
        <begin position="460"/>
        <end position="743"/>
    </location>
</feature>
<dbReference type="PROSITE" id="PS50011">
    <property type="entry name" value="PROTEIN_KINASE_DOM"/>
    <property type="match status" value="1"/>
</dbReference>
<dbReference type="InterPro" id="IPR014729">
    <property type="entry name" value="Rossmann-like_a/b/a_fold"/>
</dbReference>
<dbReference type="CDD" id="cd14066">
    <property type="entry name" value="STKc_IRAK"/>
    <property type="match status" value="1"/>
</dbReference>
<dbReference type="Gene3D" id="3.30.200.20">
    <property type="entry name" value="Phosphorylase Kinase, domain 1"/>
    <property type="match status" value="1"/>
</dbReference>
<dbReference type="Pfam" id="PF00069">
    <property type="entry name" value="Pkinase"/>
    <property type="match status" value="1"/>
</dbReference>
<accession>A0ABP0VPD8</accession>
<proteinExistence type="predicted"/>
<dbReference type="SUPFAM" id="SSF52402">
    <property type="entry name" value="Adenine nucleotide alpha hydrolases-like"/>
    <property type="match status" value="1"/>
</dbReference>
<dbReference type="InterPro" id="IPR046958">
    <property type="entry name" value="RBK1/2/STUNTED"/>
</dbReference>
<dbReference type="InterPro" id="IPR000719">
    <property type="entry name" value="Prot_kinase_dom"/>
</dbReference>
<dbReference type="SMART" id="SM00220">
    <property type="entry name" value="S_TKc"/>
    <property type="match status" value="1"/>
</dbReference>
<evidence type="ECO:0000313" key="4">
    <source>
        <dbReference type="Proteomes" id="UP001497444"/>
    </source>
</evidence>
<evidence type="ECO:0000256" key="1">
    <source>
        <dbReference type="SAM" id="MobiDB-lite"/>
    </source>
</evidence>
<dbReference type="PROSITE" id="PS00108">
    <property type="entry name" value="PROTEIN_KINASE_ST"/>
    <property type="match status" value="1"/>
</dbReference>